<sequence>MDNSTTTTETAAPTLPTSFSDVFALLMTFHALRDWLKLIVLGGALETCRRLVFGTWAAFISSFFLTAHFEENDTSYEWMMVWLAQHPAWQKAREVQISTRDYRNYDSSPAMLEGEEHTDSHFQPTRKLAYLPSFGTTNLMYFRGRRMTVTRNRQYLDEGSTHESLTVKILTRSRVVLNELLLEAKRAYTDDSKHRVSVFVPDSYNNWRTVQSRPKRPMSSIILRPEVKNMVLEDAREFLASEKWYAERGIPFRRGYLLHGAPGAGKTSLINSIAGELGLDIYVITLSKRGLDDTSLNALITDMPARSIALMEDIDAAFTHDVQRSAASSDNSDLNGGGGVTLSGLLGAIDGVAAQEGRLLFATTNHVERLDAALSRPGRMDIHIDFGLATKWQAGELFKAFYPPAAREDAKREAADDSDASETDTLLESAPATPSKQPTTLAKKDEITNLSYALRPPRLAPHVLNDLAAKFAEAVPDQEFSMAALQGHLMGFKTRPYEAVDAVAAFVERERTAAKRKAQLAQEKKDAAAAAVAPAS</sequence>
<dbReference type="SMART" id="SM01024">
    <property type="entry name" value="BCS1_N"/>
    <property type="match status" value="1"/>
</dbReference>
<evidence type="ECO:0000259" key="15">
    <source>
        <dbReference type="SMART" id="SM01024"/>
    </source>
</evidence>
<evidence type="ECO:0000313" key="16">
    <source>
        <dbReference type="EMBL" id="KZV96772.1"/>
    </source>
</evidence>
<reference evidence="16 17" key="1">
    <citation type="journal article" date="2016" name="Mol. Biol. Evol.">
        <title>Comparative Genomics of Early-Diverging Mushroom-Forming Fungi Provides Insights into the Origins of Lignocellulose Decay Capabilities.</title>
        <authorList>
            <person name="Nagy L.G."/>
            <person name="Riley R."/>
            <person name="Tritt A."/>
            <person name="Adam C."/>
            <person name="Daum C."/>
            <person name="Floudas D."/>
            <person name="Sun H."/>
            <person name="Yadav J.S."/>
            <person name="Pangilinan J."/>
            <person name="Larsson K.H."/>
            <person name="Matsuura K."/>
            <person name="Barry K."/>
            <person name="Labutti K."/>
            <person name="Kuo R."/>
            <person name="Ohm R.A."/>
            <person name="Bhattacharya S.S."/>
            <person name="Shirouzu T."/>
            <person name="Yoshinaga Y."/>
            <person name="Martin F.M."/>
            <person name="Grigoriev I.V."/>
            <person name="Hibbett D.S."/>
        </authorList>
    </citation>
    <scope>NUCLEOTIDE SEQUENCE [LARGE SCALE GENOMIC DNA]</scope>
    <source>
        <strain evidence="16 17">HHB12029</strain>
    </source>
</reference>
<dbReference type="GO" id="GO:0005743">
    <property type="term" value="C:mitochondrial inner membrane"/>
    <property type="evidence" value="ECO:0007669"/>
    <property type="project" value="UniProtKB-SubCell"/>
</dbReference>
<evidence type="ECO:0000256" key="4">
    <source>
        <dbReference type="ARBA" id="ARBA00022741"/>
    </source>
</evidence>
<evidence type="ECO:0000256" key="6">
    <source>
        <dbReference type="ARBA" id="ARBA00022801"/>
    </source>
</evidence>
<keyword evidence="8" id="KW-1133">Transmembrane helix</keyword>
<dbReference type="SUPFAM" id="SSF52540">
    <property type="entry name" value="P-loop containing nucleoside triphosphate hydrolases"/>
    <property type="match status" value="1"/>
</dbReference>
<evidence type="ECO:0000256" key="7">
    <source>
        <dbReference type="ARBA" id="ARBA00022840"/>
    </source>
</evidence>
<feature type="region of interest" description="Disordered" evidence="13">
    <location>
        <begin position="408"/>
        <end position="440"/>
    </location>
</feature>
<keyword evidence="10" id="KW-0472">Membrane</keyword>
<dbReference type="GO" id="GO:0005524">
    <property type="term" value="F:ATP binding"/>
    <property type="evidence" value="ECO:0007669"/>
    <property type="project" value="UniProtKB-KW"/>
</dbReference>
<evidence type="ECO:0000256" key="5">
    <source>
        <dbReference type="ARBA" id="ARBA00022792"/>
    </source>
</evidence>
<keyword evidence="4 12" id="KW-0547">Nucleotide-binding</keyword>
<proteinExistence type="inferred from homology"/>
<dbReference type="Proteomes" id="UP000077266">
    <property type="component" value="Unassembled WGS sequence"/>
</dbReference>
<dbReference type="InterPro" id="IPR014851">
    <property type="entry name" value="BCS1_N"/>
</dbReference>
<evidence type="ECO:0000256" key="11">
    <source>
        <dbReference type="ARBA" id="ARBA00048778"/>
    </source>
</evidence>
<dbReference type="STRING" id="1314781.A0A165KRY3"/>
<evidence type="ECO:0000256" key="13">
    <source>
        <dbReference type="SAM" id="MobiDB-lite"/>
    </source>
</evidence>
<dbReference type="Pfam" id="PF00004">
    <property type="entry name" value="AAA"/>
    <property type="match status" value="1"/>
</dbReference>
<gene>
    <name evidence="16" type="ORF">EXIGLDRAFT_732334</name>
</gene>
<keyword evidence="7 12" id="KW-0067">ATP-binding</keyword>
<dbReference type="Pfam" id="PF25426">
    <property type="entry name" value="AAA_lid_BCS1"/>
    <property type="match status" value="1"/>
</dbReference>
<dbReference type="GO" id="GO:0016887">
    <property type="term" value="F:ATP hydrolysis activity"/>
    <property type="evidence" value="ECO:0007669"/>
    <property type="project" value="InterPro"/>
</dbReference>
<dbReference type="CDD" id="cd19510">
    <property type="entry name" value="RecA-like_BCS1"/>
    <property type="match status" value="1"/>
</dbReference>
<comment type="subcellular location">
    <subcellularLocation>
        <location evidence="1">Mitochondrion inner membrane</location>
        <topology evidence="1">Single-pass membrane protein</topology>
    </subcellularLocation>
</comment>
<dbReference type="Pfam" id="PF08740">
    <property type="entry name" value="BCS1_N"/>
    <property type="match status" value="1"/>
</dbReference>
<dbReference type="InterPro" id="IPR003960">
    <property type="entry name" value="ATPase_AAA_CS"/>
</dbReference>
<comment type="similarity">
    <text evidence="2">Belongs to the AAA ATPase family. BCS1 subfamily.</text>
</comment>
<feature type="domain" description="BCS1 N-terminal" evidence="15">
    <location>
        <begin position="39"/>
        <end position="221"/>
    </location>
</feature>
<dbReference type="InterPro" id="IPR003593">
    <property type="entry name" value="AAA+_ATPase"/>
</dbReference>
<keyword evidence="17" id="KW-1185">Reference proteome</keyword>
<accession>A0A165KRY3</accession>
<evidence type="ECO:0000256" key="2">
    <source>
        <dbReference type="ARBA" id="ARBA00007448"/>
    </source>
</evidence>
<dbReference type="AlphaFoldDB" id="A0A165KRY3"/>
<evidence type="ECO:0000256" key="12">
    <source>
        <dbReference type="RuleBase" id="RU003651"/>
    </source>
</evidence>
<evidence type="ECO:0000259" key="14">
    <source>
        <dbReference type="SMART" id="SM00382"/>
    </source>
</evidence>
<evidence type="ECO:0000256" key="3">
    <source>
        <dbReference type="ARBA" id="ARBA00022692"/>
    </source>
</evidence>
<keyword evidence="6 16" id="KW-0378">Hydrolase</keyword>
<name>A0A165KRY3_EXIGL</name>
<evidence type="ECO:0000256" key="8">
    <source>
        <dbReference type="ARBA" id="ARBA00022989"/>
    </source>
</evidence>
<evidence type="ECO:0000256" key="1">
    <source>
        <dbReference type="ARBA" id="ARBA00004434"/>
    </source>
</evidence>
<feature type="domain" description="AAA+ ATPase" evidence="14">
    <location>
        <begin position="252"/>
        <end position="390"/>
    </location>
</feature>
<dbReference type="Gene3D" id="3.40.50.300">
    <property type="entry name" value="P-loop containing nucleotide triphosphate hydrolases"/>
    <property type="match status" value="1"/>
</dbReference>
<keyword evidence="3" id="KW-0812">Transmembrane</keyword>
<dbReference type="OrthoDB" id="10251412at2759"/>
<dbReference type="EMBL" id="KV425938">
    <property type="protein sequence ID" value="KZV96772.1"/>
    <property type="molecule type" value="Genomic_DNA"/>
</dbReference>
<dbReference type="InParanoid" id="A0A165KRY3"/>
<evidence type="ECO:0000313" key="17">
    <source>
        <dbReference type="Proteomes" id="UP000077266"/>
    </source>
</evidence>
<evidence type="ECO:0000256" key="9">
    <source>
        <dbReference type="ARBA" id="ARBA00023128"/>
    </source>
</evidence>
<dbReference type="PANTHER" id="PTHR23070">
    <property type="entry name" value="BCS1 AAA-TYPE ATPASE"/>
    <property type="match status" value="1"/>
</dbReference>
<dbReference type="InterPro" id="IPR003959">
    <property type="entry name" value="ATPase_AAA_core"/>
</dbReference>
<dbReference type="PROSITE" id="PS00674">
    <property type="entry name" value="AAA"/>
    <property type="match status" value="1"/>
</dbReference>
<dbReference type="SMART" id="SM00382">
    <property type="entry name" value="AAA"/>
    <property type="match status" value="1"/>
</dbReference>
<dbReference type="InterPro" id="IPR027417">
    <property type="entry name" value="P-loop_NTPase"/>
</dbReference>
<keyword evidence="9" id="KW-0496">Mitochondrion</keyword>
<dbReference type="InterPro" id="IPR057495">
    <property type="entry name" value="AAA_lid_BCS1"/>
</dbReference>
<comment type="catalytic activity">
    <reaction evidence="11">
        <text>ATP + H2O = ADP + phosphate + H(+)</text>
        <dbReference type="Rhea" id="RHEA:13065"/>
        <dbReference type="ChEBI" id="CHEBI:15377"/>
        <dbReference type="ChEBI" id="CHEBI:15378"/>
        <dbReference type="ChEBI" id="CHEBI:30616"/>
        <dbReference type="ChEBI" id="CHEBI:43474"/>
        <dbReference type="ChEBI" id="CHEBI:456216"/>
    </reaction>
    <physiologicalReaction direction="left-to-right" evidence="11">
        <dbReference type="Rhea" id="RHEA:13066"/>
    </physiologicalReaction>
</comment>
<evidence type="ECO:0000256" key="10">
    <source>
        <dbReference type="ARBA" id="ARBA00023136"/>
    </source>
</evidence>
<organism evidence="16 17">
    <name type="scientific">Exidia glandulosa HHB12029</name>
    <dbReference type="NCBI Taxonomy" id="1314781"/>
    <lineage>
        <taxon>Eukaryota</taxon>
        <taxon>Fungi</taxon>
        <taxon>Dikarya</taxon>
        <taxon>Basidiomycota</taxon>
        <taxon>Agaricomycotina</taxon>
        <taxon>Agaricomycetes</taxon>
        <taxon>Auriculariales</taxon>
        <taxon>Exidiaceae</taxon>
        <taxon>Exidia</taxon>
    </lineage>
</organism>
<dbReference type="InterPro" id="IPR050747">
    <property type="entry name" value="Mitochondrial_chaperone_BCS1"/>
</dbReference>
<keyword evidence="5" id="KW-0999">Mitochondrion inner membrane</keyword>
<protein>
    <submittedName>
        <fullName evidence="16">p-loop containing nucleoside triphosphate hydrolase protein</fullName>
    </submittedName>
</protein>